<keyword evidence="1" id="KW-0732">Signal</keyword>
<evidence type="ECO:0000313" key="4">
    <source>
        <dbReference type="Proteomes" id="UP001232117"/>
    </source>
</evidence>
<dbReference type="NCBIfam" id="TIGR04183">
    <property type="entry name" value="Por_Secre_tail"/>
    <property type="match status" value="1"/>
</dbReference>
<dbReference type="RefSeq" id="WP_264533952.1">
    <property type="nucleotide sequence ID" value="NZ_CP092332.1"/>
</dbReference>
<gene>
    <name evidence="3" type="ORF">MG292_04230</name>
</gene>
<dbReference type="Proteomes" id="UP001232117">
    <property type="component" value="Chromosome"/>
</dbReference>
<feature type="domain" description="Secretion system C-terminal sorting" evidence="2">
    <location>
        <begin position="82"/>
        <end position="155"/>
    </location>
</feature>
<dbReference type="Pfam" id="PF18962">
    <property type="entry name" value="Por_Secre_tail"/>
    <property type="match status" value="1"/>
</dbReference>
<sequence length="158" mass="17643">MRILLFFFFSSAMFGQQLHHQMLSAQGNTIVTSKGVKVSQTIAQQSVVGTNRTNKLIVSQGFQQSKTSNVAIVANEAVDTKVYPNPVIDHVNFKFSSPVNGKIQITLFDIHGRLLLRQEKEAVDNIVTITNLLLAEGEYMVRLEGSRYLFTTKIIKAN</sequence>
<name>A0ABY8N881_9FLAO</name>
<evidence type="ECO:0000259" key="2">
    <source>
        <dbReference type="Pfam" id="PF18962"/>
    </source>
</evidence>
<organism evidence="3 4">
    <name type="scientific">Flavobacterium keumense</name>
    <dbReference type="NCBI Taxonomy" id="1306518"/>
    <lineage>
        <taxon>Bacteria</taxon>
        <taxon>Pseudomonadati</taxon>
        <taxon>Bacteroidota</taxon>
        <taxon>Flavobacteriia</taxon>
        <taxon>Flavobacteriales</taxon>
        <taxon>Flavobacteriaceae</taxon>
        <taxon>Flavobacterium</taxon>
    </lineage>
</organism>
<dbReference type="InterPro" id="IPR026444">
    <property type="entry name" value="Secre_tail"/>
</dbReference>
<keyword evidence="4" id="KW-1185">Reference proteome</keyword>
<proteinExistence type="predicted"/>
<evidence type="ECO:0000313" key="3">
    <source>
        <dbReference type="EMBL" id="WGK95444.1"/>
    </source>
</evidence>
<reference evidence="3 4" key="1">
    <citation type="submission" date="2023-06" db="EMBL/GenBank/DDBJ databases">
        <title>Complete Genome Sequence of Flavobacterium keumense K3R-10.</title>
        <authorList>
            <person name="Jeong H."/>
            <person name="Jhang S.Y."/>
            <person name="Kim J.N."/>
        </authorList>
    </citation>
    <scope>NUCLEOTIDE SEQUENCE [LARGE SCALE GENOMIC DNA]</scope>
    <source>
        <strain evidence="3 4">K3R-10</strain>
    </source>
</reference>
<accession>A0ABY8N881</accession>
<protein>
    <submittedName>
        <fullName evidence="3">T9SS type A sorting domain-containing protein</fullName>
    </submittedName>
</protein>
<dbReference type="EMBL" id="CP092332">
    <property type="protein sequence ID" value="WGK95444.1"/>
    <property type="molecule type" value="Genomic_DNA"/>
</dbReference>
<evidence type="ECO:0000256" key="1">
    <source>
        <dbReference type="ARBA" id="ARBA00022729"/>
    </source>
</evidence>